<dbReference type="InterPro" id="IPR045079">
    <property type="entry name" value="Oxoprolinase-like"/>
</dbReference>
<protein>
    <submittedName>
        <fullName evidence="4">5-oxoprolinase (inferred by orthology to a human protein)</fullName>
    </submittedName>
</protein>
<sequence>MKRKEETGVSRLSAVDYMDDGTPICLSVEIDQQKGEAIFDFDGTGPEVYSSCNAPPAVTMAAVIY</sequence>
<evidence type="ECO:0000313" key="4">
    <source>
        <dbReference type="WBParaSite" id="ASIM_0000704601-mRNA-1"/>
    </source>
</evidence>
<dbReference type="InterPro" id="IPR003692">
    <property type="entry name" value="Hydantoinase_B"/>
</dbReference>
<gene>
    <name evidence="2" type="ORF">ASIM_LOCUS6816</name>
</gene>
<dbReference type="GO" id="GO:0006749">
    <property type="term" value="P:glutathione metabolic process"/>
    <property type="evidence" value="ECO:0007669"/>
    <property type="project" value="TreeGrafter"/>
</dbReference>
<proteinExistence type="predicted"/>
<organism evidence="4">
    <name type="scientific">Anisakis simplex</name>
    <name type="common">Herring worm</name>
    <dbReference type="NCBI Taxonomy" id="6269"/>
    <lineage>
        <taxon>Eukaryota</taxon>
        <taxon>Metazoa</taxon>
        <taxon>Ecdysozoa</taxon>
        <taxon>Nematoda</taxon>
        <taxon>Chromadorea</taxon>
        <taxon>Rhabditida</taxon>
        <taxon>Spirurina</taxon>
        <taxon>Ascaridomorpha</taxon>
        <taxon>Ascaridoidea</taxon>
        <taxon>Anisakidae</taxon>
        <taxon>Anisakis</taxon>
        <taxon>Anisakis simplex complex</taxon>
    </lineage>
</organism>
<dbReference type="WBParaSite" id="ASIM_0000704601-mRNA-1">
    <property type="protein sequence ID" value="ASIM_0000704601-mRNA-1"/>
    <property type="gene ID" value="ASIM_0000704601"/>
</dbReference>
<dbReference type="AlphaFoldDB" id="A0A0M3JHD4"/>
<evidence type="ECO:0000313" key="3">
    <source>
        <dbReference type="Proteomes" id="UP000267096"/>
    </source>
</evidence>
<dbReference type="PANTHER" id="PTHR11365:SF2">
    <property type="entry name" value="5-OXOPROLINASE"/>
    <property type="match status" value="1"/>
</dbReference>
<dbReference type="OrthoDB" id="3643at2759"/>
<keyword evidence="3" id="KW-1185">Reference proteome</keyword>
<feature type="domain" description="Hydantoinase B/oxoprolinase" evidence="1">
    <location>
        <begin position="10"/>
        <end position="65"/>
    </location>
</feature>
<name>A0A0M3JHD4_ANISI</name>
<reference evidence="4" key="1">
    <citation type="submission" date="2017-02" db="UniProtKB">
        <authorList>
            <consortium name="WormBaseParasite"/>
        </authorList>
    </citation>
    <scope>IDENTIFICATION</scope>
</reference>
<evidence type="ECO:0000259" key="1">
    <source>
        <dbReference type="Pfam" id="PF02538"/>
    </source>
</evidence>
<accession>A0A0M3JHD4</accession>
<dbReference type="PANTHER" id="PTHR11365">
    <property type="entry name" value="5-OXOPROLINASE RELATED"/>
    <property type="match status" value="1"/>
</dbReference>
<evidence type="ECO:0000313" key="2">
    <source>
        <dbReference type="EMBL" id="VDK27861.1"/>
    </source>
</evidence>
<dbReference type="EMBL" id="UYRR01015445">
    <property type="protein sequence ID" value="VDK27861.1"/>
    <property type="molecule type" value="Genomic_DNA"/>
</dbReference>
<dbReference type="Proteomes" id="UP000267096">
    <property type="component" value="Unassembled WGS sequence"/>
</dbReference>
<dbReference type="GO" id="GO:0017168">
    <property type="term" value="F:5-oxoprolinase (ATP-hydrolyzing) activity"/>
    <property type="evidence" value="ECO:0007669"/>
    <property type="project" value="TreeGrafter"/>
</dbReference>
<reference evidence="2 3" key="2">
    <citation type="submission" date="2018-11" db="EMBL/GenBank/DDBJ databases">
        <authorList>
            <consortium name="Pathogen Informatics"/>
        </authorList>
    </citation>
    <scope>NUCLEOTIDE SEQUENCE [LARGE SCALE GENOMIC DNA]</scope>
</reference>
<dbReference type="GO" id="GO:0005829">
    <property type="term" value="C:cytosol"/>
    <property type="evidence" value="ECO:0007669"/>
    <property type="project" value="TreeGrafter"/>
</dbReference>
<dbReference type="Pfam" id="PF02538">
    <property type="entry name" value="Hydantoinase_B"/>
    <property type="match status" value="1"/>
</dbReference>